<reference evidence="4 5" key="1">
    <citation type="submission" date="2024-06" db="EMBL/GenBank/DDBJ databases">
        <title>The Natural Products Discovery Center: Release of the First 8490 Sequenced Strains for Exploring Actinobacteria Biosynthetic Diversity.</title>
        <authorList>
            <person name="Kalkreuter E."/>
            <person name="Kautsar S.A."/>
            <person name="Yang D."/>
            <person name="Bader C.D."/>
            <person name="Teijaro C.N."/>
            <person name="Fluegel L."/>
            <person name="Davis C.M."/>
            <person name="Simpson J.R."/>
            <person name="Lauterbach L."/>
            <person name="Steele A.D."/>
            <person name="Gui C."/>
            <person name="Meng S."/>
            <person name="Li G."/>
            <person name="Viehrig K."/>
            <person name="Ye F."/>
            <person name="Su P."/>
            <person name="Kiefer A.F."/>
            <person name="Nichols A."/>
            <person name="Cepeda A.J."/>
            <person name="Yan W."/>
            <person name="Fan B."/>
            <person name="Jiang Y."/>
            <person name="Adhikari A."/>
            <person name="Zheng C.-J."/>
            <person name="Schuster L."/>
            <person name="Cowan T.M."/>
            <person name="Smanski M.J."/>
            <person name="Chevrette M.G."/>
            <person name="De Carvalho L.P.S."/>
            <person name="Shen B."/>
        </authorList>
    </citation>
    <scope>NUCLEOTIDE SEQUENCE [LARGE SCALE GENOMIC DNA]</scope>
    <source>
        <strain evidence="4 5">NPDC052347</strain>
    </source>
</reference>
<proteinExistence type="inferred from homology"/>
<evidence type="ECO:0000256" key="3">
    <source>
        <dbReference type="SAM" id="MobiDB-lite"/>
    </source>
</evidence>
<accession>A0ABV3JXH7</accession>
<keyword evidence="5" id="KW-1185">Reference proteome</keyword>
<dbReference type="RefSeq" id="WP_109282564.1">
    <property type="nucleotide sequence ID" value="NZ_JBFAUK010000009.1"/>
</dbReference>
<dbReference type="Gene3D" id="3.40.710.10">
    <property type="entry name" value="DD-peptidase/beta-lactamase superfamily"/>
    <property type="match status" value="2"/>
</dbReference>
<keyword evidence="2 4" id="KW-0378">Hydrolase</keyword>
<feature type="region of interest" description="Disordered" evidence="3">
    <location>
        <begin position="59"/>
        <end position="85"/>
    </location>
</feature>
<evidence type="ECO:0000313" key="4">
    <source>
        <dbReference type="EMBL" id="MEV5507594.1"/>
    </source>
</evidence>
<keyword evidence="4" id="KW-0121">Carboxypeptidase</keyword>
<protein>
    <submittedName>
        <fullName evidence="4">D-alanyl-D-alanine carboxypeptidase/D-alanyl-D-alanine-endopeptidase</fullName>
        <ecNumber evidence="4">3.4.16.4</ecNumber>
    </submittedName>
</protein>
<organism evidence="4 5">
    <name type="scientific">Streptomyces orinoci</name>
    <name type="common">Streptoverticillium orinoci</name>
    <dbReference type="NCBI Taxonomy" id="67339"/>
    <lineage>
        <taxon>Bacteria</taxon>
        <taxon>Bacillati</taxon>
        <taxon>Actinomycetota</taxon>
        <taxon>Actinomycetes</taxon>
        <taxon>Kitasatosporales</taxon>
        <taxon>Streptomycetaceae</taxon>
        <taxon>Streptomyces</taxon>
    </lineage>
</organism>
<dbReference type="InterPro" id="IPR012338">
    <property type="entry name" value="Beta-lactam/transpept-like"/>
</dbReference>
<evidence type="ECO:0000256" key="2">
    <source>
        <dbReference type="ARBA" id="ARBA00022801"/>
    </source>
</evidence>
<gene>
    <name evidence="4" type="primary">dacB</name>
    <name evidence="4" type="ORF">AB0L16_14080</name>
</gene>
<comment type="caution">
    <text evidence="4">The sequence shown here is derived from an EMBL/GenBank/DDBJ whole genome shotgun (WGS) entry which is preliminary data.</text>
</comment>
<evidence type="ECO:0000256" key="1">
    <source>
        <dbReference type="ARBA" id="ARBA00006096"/>
    </source>
</evidence>
<comment type="similarity">
    <text evidence="1">Belongs to the peptidase S13 family.</text>
</comment>
<dbReference type="GO" id="GO:0009002">
    <property type="term" value="F:serine-type D-Ala-D-Ala carboxypeptidase activity"/>
    <property type="evidence" value="ECO:0007669"/>
    <property type="project" value="UniProtKB-EC"/>
</dbReference>
<dbReference type="EC" id="3.4.16.4" evidence="4"/>
<dbReference type="PANTHER" id="PTHR30023">
    <property type="entry name" value="D-ALANYL-D-ALANINE CARBOXYPEPTIDASE"/>
    <property type="match status" value="1"/>
</dbReference>
<dbReference type="InterPro" id="IPR000667">
    <property type="entry name" value="Peptidase_S13"/>
</dbReference>
<dbReference type="EMBL" id="JBFAUK010000009">
    <property type="protein sequence ID" value="MEV5507594.1"/>
    <property type="molecule type" value="Genomic_DNA"/>
</dbReference>
<dbReference type="NCBIfam" id="TIGR00666">
    <property type="entry name" value="PBP4"/>
    <property type="match status" value="1"/>
</dbReference>
<dbReference type="SUPFAM" id="SSF56601">
    <property type="entry name" value="beta-lactamase/transpeptidase-like"/>
    <property type="match status" value="1"/>
</dbReference>
<keyword evidence="4" id="KW-0645">Protease</keyword>
<sequence>MVPEVLRRPGLRWRGASPARRRTVRFVAVSTLAGVVAAAGAVSAAGPWEAGQRRAERVRAASAPRPSAGRDDDRPPAAAPVLAAPAGPPATAAGVTAVLQPLLADPALGERHSAEVIDVLSGERLLALDADGAYTPASTVKLATAAAALAALGPDHRIDTTVVESPEGIVLVGGGDPTLTAHPGGPWAGLPELAEATARELRARGVDHTRVAYDLSRYSGPVLHEIGPNDNLAPVTALMADEGRLDDSDHGPAARSADPAGDAARTFARLLADRGVRVDGEVTEGRAATGARRLAAVSSPPLSALVERALTNSDNDIAEALARQTALAGGRPAGFDGAGQATAARLAALGLPTAGLHLADGSGLDRGDRVSADFLAHLLALAAAPAHPELRPLLTGLPVAGFSGTLRDRYPAAAARGLVRAKTGTLTGVNTLAGTVVSADGRLLAFAFLADGTRDAEAAQRALDALASAVAGCGCSRAG</sequence>
<name>A0ABV3JXH7_STRON</name>
<dbReference type="Pfam" id="PF02113">
    <property type="entry name" value="Peptidase_S13"/>
    <property type="match status" value="2"/>
</dbReference>
<dbReference type="PRINTS" id="PR00922">
    <property type="entry name" value="DADACBPTASE3"/>
</dbReference>
<evidence type="ECO:0000313" key="5">
    <source>
        <dbReference type="Proteomes" id="UP001552594"/>
    </source>
</evidence>
<dbReference type="Proteomes" id="UP001552594">
    <property type="component" value="Unassembled WGS sequence"/>
</dbReference>
<dbReference type="PANTHER" id="PTHR30023:SF0">
    <property type="entry name" value="PENICILLIN-SENSITIVE CARBOXYPEPTIDASE A"/>
    <property type="match status" value="1"/>
</dbReference>